<dbReference type="GO" id="GO:0046656">
    <property type="term" value="P:folic acid biosynthetic process"/>
    <property type="evidence" value="ECO:0007669"/>
    <property type="project" value="UniProtKB-KW"/>
</dbReference>
<dbReference type="KEGG" id="smaa:IT774_05930"/>
<organism evidence="24 25">
    <name type="scientific">Salinimonas marina</name>
    <dbReference type="NCBI Taxonomy" id="2785918"/>
    <lineage>
        <taxon>Bacteria</taxon>
        <taxon>Pseudomonadati</taxon>
        <taxon>Pseudomonadota</taxon>
        <taxon>Gammaproteobacteria</taxon>
        <taxon>Alteromonadales</taxon>
        <taxon>Alteromonadaceae</taxon>
        <taxon>Alteromonas/Salinimonas group</taxon>
        <taxon>Salinimonas</taxon>
    </lineage>
</organism>
<dbReference type="Proteomes" id="UP000595095">
    <property type="component" value="Chromosome"/>
</dbReference>
<comment type="catalytic activity">
    <reaction evidence="19">
        <text>(6R)-5,10-methylenetetrahydrofolyl-(gamma-L-Glu)(n) + L-glutamate + ATP = (6R)-5,10-methylenetetrahydrofolyl-(gamma-L-Glu)(n+1) + ADP + phosphate + H(+)</text>
        <dbReference type="Rhea" id="RHEA:51912"/>
        <dbReference type="Rhea" id="RHEA-COMP:13257"/>
        <dbReference type="Rhea" id="RHEA-COMP:13258"/>
        <dbReference type="ChEBI" id="CHEBI:15378"/>
        <dbReference type="ChEBI" id="CHEBI:29985"/>
        <dbReference type="ChEBI" id="CHEBI:30616"/>
        <dbReference type="ChEBI" id="CHEBI:43474"/>
        <dbReference type="ChEBI" id="CHEBI:136572"/>
        <dbReference type="ChEBI" id="CHEBI:456216"/>
        <dbReference type="EC" id="6.3.2.17"/>
    </reaction>
</comment>
<evidence type="ECO:0000256" key="17">
    <source>
        <dbReference type="ARBA" id="ARBA00047493"/>
    </source>
</evidence>
<comment type="catalytic activity">
    <reaction evidence="20">
        <text>7,8-dihydropteroate + L-glutamate + ATP = 7,8-dihydrofolate + ADP + phosphate + H(+)</text>
        <dbReference type="Rhea" id="RHEA:23584"/>
        <dbReference type="ChEBI" id="CHEBI:15378"/>
        <dbReference type="ChEBI" id="CHEBI:17839"/>
        <dbReference type="ChEBI" id="CHEBI:29985"/>
        <dbReference type="ChEBI" id="CHEBI:30616"/>
        <dbReference type="ChEBI" id="CHEBI:43474"/>
        <dbReference type="ChEBI" id="CHEBI:57451"/>
        <dbReference type="ChEBI" id="CHEBI:456216"/>
        <dbReference type="EC" id="6.3.2.12"/>
    </reaction>
</comment>
<comment type="function">
    <text evidence="1">Functions in two distinct reactions of the de novo folate biosynthetic pathway. Catalyzes the addition of a glutamate residue to dihydropteroate (7,8-dihydropteroate or H2Pte) to form dihydrofolate (7,8-dihydrofolate monoglutamate or H2Pte-Glu). Also catalyzes successive additions of L-glutamate to tetrahydrofolate or 10-formyltetrahydrofolate or 5,10-methylenetetrahydrofolate, leading to folylpolyglutamate derivatives.</text>
</comment>
<reference evidence="24 25" key="1">
    <citation type="submission" date="2020-11" db="EMBL/GenBank/DDBJ databases">
        <title>Complete genome sequence for Salinimonas sp. strain G2-b.</title>
        <authorList>
            <person name="Park S.-J."/>
        </authorList>
    </citation>
    <scope>NUCLEOTIDE SEQUENCE [LARGE SCALE GENOMIC DNA]</scope>
    <source>
        <strain evidence="24 25">G2-b</strain>
    </source>
</reference>
<dbReference type="PANTHER" id="PTHR11136">
    <property type="entry name" value="FOLYLPOLYGLUTAMATE SYNTHASE-RELATED"/>
    <property type="match status" value="1"/>
</dbReference>
<keyword evidence="9" id="KW-0479">Metal-binding</keyword>
<dbReference type="NCBIfam" id="NF008101">
    <property type="entry name" value="PRK10846.1"/>
    <property type="match status" value="1"/>
</dbReference>
<dbReference type="InterPro" id="IPR036615">
    <property type="entry name" value="Mur_ligase_C_dom_sf"/>
</dbReference>
<dbReference type="EMBL" id="CP064795">
    <property type="protein sequence ID" value="QPG06687.1"/>
    <property type="molecule type" value="Genomic_DNA"/>
</dbReference>
<dbReference type="PIRSF" id="PIRSF001563">
    <property type="entry name" value="Folylpolyglu_synth"/>
    <property type="match status" value="1"/>
</dbReference>
<protein>
    <recommendedName>
        <fullName evidence="7">Dihydrofolate synthase/folylpolyglutamate synthase</fullName>
        <ecNumber evidence="5">6.3.2.12</ecNumber>
        <ecNumber evidence="6">6.3.2.17</ecNumber>
    </recommendedName>
    <alternativeName>
        <fullName evidence="16">Folylpoly-gamma-glutamate synthetase-dihydrofolate synthetase</fullName>
    </alternativeName>
    <alternativeName>
        <fullName evidence="14">Folylpolyglutamate synthetase</fullName>
    </alternativeName>
    <alternativeName>
        <fullName evidence="15">Tetrahydrofolylpolyglutamate synthase</fullName>
    </alternativeName>
</protein>
<gene>
    <name evidence="24" type="primary">folC</name>
    <name evidence="24" type="ORF">IT774_05930</name>
</gene>
<evidence type="ECO:0000256" key="15">
    <source>
        <dbReference type="ARBA" id="ARBA00030592"/>
    </source>
</evidence>
<comment type="catalytic activity">
    <reaction evidence="18">
        <text>10-formyltetrahydrofolyl-(gamma-L-Glu)(n) + L-glutamate + ATP = 10-formyltetrahydrofolyl-(gamma-L-Glu)(n+1) + ADP + phosphate + H(+)</text>
        <dbReference type="Rhea" id="RHEA:51904"/>
        <dbReference type="Rhea" id="RHEA-COMP:13088"/>
        <dbReference type="Rhea" id="RHEA-COMP:14300"/>
        <dbReference type="ChEBI" id="CHEBI:15378"/>
        <dbReference type="ChEBI" id="CHEBI:29985"/>
        <dbReference type="ChEBI" id="CHEBI:30616"/>
        <dbReference type="ChEBI" id="CHEBI:43474"/>
        <dbReference type="ChEBI" id="CHEBI:134413"/>
        <dbReference type="ChEBI" id="CHEBI:456216"/>
        <dbReference type="EC" id="6.3.2.17"/>
    </reaction>
</comment>
<evidence type="ECO:0000256" key="20">
    <source>
        <dbReference type="ARBA" id="ARBA00049161"/>
    </source>
</evidence>
<evidence type="ECO:0000256" key="18">
    <source>
        <dbReference type="ARBA" id="ARBA00047808"/>
    </source>
</evidence>
<evidence type="ECO:0000256" key="9">
    <source>
        <dbReference type="ARBA" id="ARBA00022723"/>
    </source>
</evidence>
<evidence type="ECO:0000256" key="1">
    <source>
        <dbReference type="ARBA" id="ARBA00002714"/>
    </source>
</evidence>
<dbReference type="GO" id="GO:0046654">
    <property type="term" value="P:tetrahydrofolate biosynthetic process"/>
    <property type="evidence" value="ECO:0007669"/>
    <property type="project" value="UniProtKB-UniPathway"/>
</dbReference>
<evidence type="ECO:0000259" key="22">
    <source>
        <dbReference type="Pfam" id="PF02875"/>
    </source>
</evidence>
<dbReference type="GO" id="GO:0005737">
    <property type="term" value="C:cytoplasm"/>
    <property type="evidence" value="ECO:0007669"/>
    <property type="project" value="TreeGrafter"/>
</dbReference>
<dbReference type="InterPro" id="IPR001645">
    <property type="entry name" value="Folylpolyglutamate_synth"/>
</dbReference>
<dbReference type="Pfam" id="PF08245">
    <property type="entry name" value="Mur_ligase_M"/>
    <property type="match status" value="1"/>
</dbReference>
<evidence type="ECO:0000256" key="5">
    <source>
        <dbReference type="ARBA" id="ARBA00013023"/>
    </source>
</evidence>
<dbReference type="InterPro" id="IPR036565">
    <property type="entry name" value="Mur-like_cat_sf"/>
</dbReference>
<dbReference type="SUPFAM" id="SSF53244">
    <property type="entry name" value="MurD-like peptide ligases, peptide-binding domain"/>
    <property type="match status" value="1"/>
</dbReference>
<evidence type="ECO:0000256" key="14">
    <source>
        <dbReference type="ARBA" id="ARBA00030048"/>
    </source>
</evidence>
<evidence type="ECO:0000313" key="25">
    <source>
        <dbReference type="Proteomes" id="UP000595095"/>
    </source>
</evidence>
<evidence type="ECO:0000256" key="16">
    <source>
        <dbReference type="ARBA" id="ARBA00032510"/>
    </source>
</evidence>
<evidence type="ECO:0000313" key="24">
    <source>
        <dbReference type="EMBL" id="QPG06687.1"/>
    </source>
</evidence>
<comment type="pathway">
    <text evidence="3">Cofactor biosynthesis; tetrahydrofolylpolyglutamate biosynthesis.</text>
</comment>
<dbReference type="InterPro" id="IPR018109">
    <property type="entry name" value="Folylpolyglutamate_synth_CS"/>
</dbReference>
<comment type="similarity">
    <text evidence="4 21">Belongs to the folylpolyglutamate synthase family.</text>
</comment>
<evidence type="ECO:0000256" key="3">
    <source>
        <dbReference type="ARBA" id="ARBA00005150"/>
    </source>
</evidence>
<keyword evidence="11 21" id="KW-0067">ATP-binding</keyword>
<evidence type="ECO:0000256" key="2">
    <source>
        <dbReference type="ARBA" id="ARBA00004799"/>
    </source>
</evidence>
<dbReference type="NCBIfam" id="TIGR01499">
    <property type="entry name" value="folC"/>
    <property type="match status" value="1"/>
</dbReference>
<dbReference type="AlphaFoldDB" id="A0A7S9DZA6"/>
<evidence type="ECO:0000256" key="19">
    <source>
        <dbReference type="ARBA" id="ARBA00049035"/>
    </source>
</evidence>
<evidence type="ECO:0000256" key="12">
    <source>
        <dbReference type="ARBA" id="ARBA00022842"/>
    </source>
</evidence>
<feature type="domain" description="Mur ligase C-terminal" evidence="22">
    <location>
        <begin position="289"/>
        <end position="409"/>
    </location>
</feature>
<name>A0A7S9DZA6_9ALTE</name>
<dbReference type="EC" id="6.3.2.12" evidence="5"/>
<dbReference type="GO" id="GO:0004326">
    <property type="term" value="F:tetrahydrofolylpolyglutamate synthase activity"/>
    <property type="evidence" value="ECO:0007669"/>
    <property type="project" value="UniProtKB-EC"/>
</dbReference>
<evidence type="ECO:0000256" key="10">
    <source>
        <dbReference type="ARBA" id="ARBA00022741"/>
    </source>
</evidence>
<keyword evidence="25" id="KW-1185">Reference proteome</keyword>
<evidence type="ECO:0000256" key="7">
    <source>
        <dbReference type="ARBA" id="ARBA00019357"/>
    </source>
</evidence>
<sequence length="424" mass="46803">MKNANTSTAPVSGDLAQWLKHLESIHPSAIDLGLNRVKAVADNLGLDFSDKTVIIVGGTNGKGTTCRFLELACQQQKKTTGVYSSPHLLCYTERVRINGEPAAAAAFCQAFNQIESTRGDITLTYFEFSTLAALLLMQQHNTEVLILEVGLGGRLDATNIIDADLAVITTIDLDHQDWLGNTREAIAREKAGIMRAHKKAVIGELVPPSSLKEEVSRLEVDALWATKDYRFTQTQNWQWQNDSHCFSQLPEPHIPRQNIATALAALHHLGWLPAEKQVHSLIRKTTMPGRLQTVRDEPRVVVDVGHNPQAVRAMVSWLQSQQYMRLHLVAGMLKDKSIEATLAEFSGSPALWYLGSTAGPRGAKAQTLLETLEDEQQSQASCFEEVAMAYQAALSKATKDDLILVFGSFLTVAEIMRYESDTNI</sequence>
<feature type="domain" description="Mur ligase central" evidence="23">
    <location>
        <begin position="56"/>
        <end position="201"/>
    </location>
</feature>
<evidence type="ECO:0000256" key="6">
    <source>
        <dbReference type="ARBA" id="ARBA00013025"/>
    </source>
</evidence>
<evidence type="ECO:0000256" key="13">
    <source>
        <dbReference type="ARBA" id="ARBA00022909"/>
    </source>
</evidence>
<dbReference type="InterPro" id="IPR013221">
    <property type="entry name" value="Mur_ligase_cen"/>
</dbReference>
<keyword evidence="8 21" id="KW-0436">Ligase</keyword>
<keyword evidence="13" id="KW-0289">Folate biosynthesis</keyword>
<evidence type="ECO:0000256" key="21">
    <source>
        <dbReference type="PIRNR" id="PIRNR001563"/>
    </source>
</evidence>
<keyword evidence="10 21" id="KW-0547">Nucleotide-binding</keyword>
<dbReference type="GO" id="GO:0005524">
    <property type="term" value="F:ATP binding"/>
    <property type="evidence" value="ECO:0007669"/>
    <property type="project" value="UniProtKB-KW"/>
</dbReference>
<dbReference type="PROSITE" id="PS01012">
    <property type="entry name" value="FOLYLPOLYGLU_SYNT_2"/>
    <property type="match status" value="1"/>
</dbReference>
<evidence type="ECO:0000259" key="23">
    <source>
        <dbReference type="Pfam" id="PF08245"/>
    </source>
</evidence>
<dbReference type="EC" id="6.3.2.17" evidence="6"/>
<comment type="pathway">
    <text evidence="2">Cofactor biosynthesis; tetrahydrofolate biosynthesis; 7,8-dihydrofolate from 2-amino-4-hydroxy-6-hydroxymethyl-7,8-dihydropteridine diphosphate and 4-aminobenzoate: step 2/2.</text>
</comment>
<proteinExistence type="inferred from homology"/>
<comment type="catalytic activity">
    <reaction evidence="17">
        <text>(6S)-5,6,7,8-tetrahydrofolyl-(gamma-L-Glu)(n) + L-glutamate + ATP = (6S)-5,6,7,8-tetrahydrofolyl-(gamma-L-Glu)(n+1) + ADP + phosphate + H(+)</text>
        <dbReference type="Rhea" id="RHEA:10580"/>
        <dbReference type="Rhea" id="RHEA-COMP:14738"/>
        <dbReference type="Rhea" id="RHEA-COMP:14740"/>
        <dbReference type="ChEBI" id="CHEBI:15378"/>
        <dbReference type="ChEBI" id="CHEBI:29985"/>
        <dbReference type="ChEBI" id="CHEBI:30616"/>
        <dbReference type="ChEBI" id="CHEBI:43474"/>
        <dbReference type="ChEBI" id="CHEBI:141005"/>
        <dbReference type="ChEBI" id="CHEBI:456216"/>
        <dbReference type="EC" id="6.3.2.17"/>
    </reaction>
</comment>
<evidence type="ECO:0000256" key="4">
    <source>
        <dbReference type="ARBA" id="ARBA00008276"/>
    </source>
</evidence>
<keyword evidence="12" id="KW-0460">Magnesium</keyword>
<dbReference type="GO" id="GO:0046872">
    <property type="term" value="F:metal ion binding"/>
    <property type="evidence" value="ECO:0007669"/>
    <property type="project" value="UniProtKB-KW"/>
</dbReference>
<dbReference type="UniPathway" id="UPA00077">
    <property type="reaction ID" value="UER00157"/>
</dbReference>
<dbReference type="GO" id="GO:0008841">
    <property type="term" value="F:dihydrofolate synthase activity"/>
    <property type="evidence" value="ECO:0007669"/>
    <property type="project" value="UniProtKB-EC"/>
</dbReference>
<evidence type="ECO:0000256" key="11">
    <source>
        <dbReference type="ARBA" id="ARBA00022840"/>
    </source>
</evidence>
<dbReference type="PANTHER" id="PTHR11136:SF0">
    <property type="entry name" value="DIHYDROFOLATE SYNTHETASE-RELATED"/>
    <property type="match status" value="1"/>
</dbReference>
<dbReference type="SUPFAM" id="SSF53623">
    <property type="entry name" value="MurD-like peptide ligases, catalytic domain"/>
    <property type="match status" value="1"/>
</dbReference>
<accession>A0A7S9DZA6</accession>
<dbReference type="InterPro" id="IPR004101">
    <property type="entry name" value="Mur_ligase_C"/>
</dbReference>
<dbReference type="Gene3D" id="3.40.1190.10">
    <property type="entry name" value="Mur-like, catalytic domain"/>
    <property type="match status" value="1"/>
</dbReference>
<dbReference type="Pfam" id="PF02875">
    <property type="entry name" value="Mur_ligase_C"/>
    <property type="match status" value="1"/>
</dbReference>
<evidence type="ECO:0000256" key="8">
    <source>
        <dbReference type="ARBA" id="ARBA00022598"/>
    </source>
</evidence>
<dbReference type="Gene3D" id="3.90.190.20">
    <property type="entry name" value="Mur ligase, C-terminal domain"/>
    <property type="match status" value="1"/>
</dbReference>
<dbReference type="RefSeq" id="WP_195811762.1">
    <property type="nucleotide sequence ID" value="NZ_CP064795.1"/>
</dbReference>